<proteinExistence type="inferred from homology"/>
<dbReference type="InterPro" id="IPR036291">
    <property type="entry name" value="NAD(P)-bd_dom_sf"/>
</dbReference>
<feature type="domain" description="Ketopantoate reductase N-terminal" evidence="11">
    <location>
        <begin position="3"/>
        <end position="150"/>
    </location>
</feature>
<dbReference type="GO" id="GO:0015940">
    <property type="term" value="P:pantothenate biosynthetic process"/>
    <property type="evidence" value="ECO:0007669"/>
    <property type="project" value="UniProtKB-UniPathway"/>
</dbReference>
<dbReference type="Gene3D" id="3.40.50.720">
    <property type="entry name" value="NAD(P)-binding Rossmann-like Domain"/>
    <property type="match status" value="1"/>
</dbReference>
<gene>
    <name evidence="13" type="ORF">CL52_05270</name>
    <name evidence="14" type="ORF">SAMN05660875_1157</name>
</gene>
<dbReference type="AlphaFoldDB" id="A0A8D3XZG9"/>
<feature type="domain" description="Ketopantoate reductase C-terminal" evidence="12">
    <location>
        <begin position="174"/>
        <end position="293"/>
    </location>
</feature>
<dbReference type="InterPro" id="IPR050838">
    <property type="entry name" value="Ketopantoate_reductase"/>
</dbReference>
<evidence type="ECO:0000256" key="5">
    <source>
        <dbReference type="ARBA" id="ARBA00022655"/>
    </source>
</evidence>
<accession>A0A8D3XZG9</accession>
<organism evidence="13 15">
    <name type="scientific">Stutzerimonas balearica DSM 6083</name>
    <dbReference type="NCBI Taxonomy" id="1123016"/>
    <lineage>
        <taxon>Bacteria</taxon>
        <taxon>Pseudomonadati</taxon>
        <taxon>Pseudomonadota</taxon>
        <taxon>Gammaproteobacteria</taxon>
        <taxon>Pseudomonadales</taxon>
        <taxon>Pseudomonadaceae</taxon>
        <taxon>Stutzerimonas</taxon>
    </lineage>
</organism>
<reference evidence="13 15" key="3">
    <citation type="journal article" name="Genome Announc.">
        <title>Complete Genome Sequence of Pseudomonas balearica DSM 6083T.</title>
        <authorList>
            <person name="Bennasar-Figueras A."/>
            <person name="Salva-Serra F."/>
            <person name="Jaen-Luchoro D."/>
            <person name="Segui C."/>
            <person name="Aliaga F."/>
            <person name="Busquets A."/>
            <person name="Gomila M."/>
            <person name="Moore E.R."/>
            <person name="Lalucat J."/>
        </authorList>
    </citation>
    <scope>NUCLEOTIDE SEQUENCE [LARGE SCALE GENOMIC DNA]</scope>
    <source>
        <strain evidence="15">DSM 6083</strain>
        <strain evidence="13">DSM6083</strain>
    </source>
</reference>
<evidence type="ECO:0000256" key="9">
    <source>
        <dbReference type="ARBA" id="ARBA00048793"/>
    </source>
</evidence>
<reference evidence="14 16" key="2">
    <citation type="submission" date="2016-10" db="EMBL/GenBank/DDBJ databases">
        <authorList>
            <person name="Varghese N."/>
            <person name="Submissions S."/>
        </authorList>
    </citation>
    <scope>NUCLEOTIDE SEQUENCE [LARGE SCALE GENOMIC DNA]</scope>
    <source>
        <strain evidence="14 16">DSM 6083</strain>
    </source>
</reference>
<dbReference type="NCBIfam" id="TIGR00745">
    <property type="entry name" value="apbA_panE"/>
    <property type="match status" value="1"/>
</dbReference>
<keyword evidence="16" id="KW-1185">Reference proteome</keyword>
<sequence length="303" mass="32762">MTWHVLGAGSLGSLWACRLAQAGEAVQLILRNEARLVAYRAAGGLALQTGGQWQRHNLPAELPNAEFPIARLLVACKAYDAEAAVASVAHRLAAGGEILLLQNGLGSQQRIAERWPQARSLFISSTEGAYRQAPFEVVFAGKGQNWLGDPQDAQPPAWLNTLEQAQISAHWTPDILARLWRKLALNCAINPLTVLYDCRNGGLLEHRSEVLALCEELGHLLTAIGQAEAADALADEVLRVIEATAANYSSMQQDVAARRRTEIGYLLGHACRTGAQQGLALPRLQALARRLQTKLIALGLPPD</sequence>
<evidence type="ECO:0000256" key="7">
    <source>
        <dbReference type="ARBA" id="ARBA00023002"/>
    </source>
</evidence>
<dbReference type="Proteomes" id="UP000182276">
    <property type="component" value="Unassembled WGS sequence"/>
</dbReference>
<evidence type="ECO:0000256" key="10">
    <source>
        <dbReference type="RuleBase" id="RU362068"/>
    </source>
</evidence>
<dbReference type="PANTHER" id="PTHR43765">
    <property type="entry name" value="2-DEHYDROPANTOATE 2-REDUCTASE-RELATED"/>
    <property type="match status" value="1"/>
</dbReference>
<dbReference type="KEGG" id="pbm:CL52_05270"/>
<dbReference type="Gene3D" id="1.10.1040.10">
    <property type="entry name" value="N-(1-d-carboxylethyl)-l-norvaline Dehydrogenase, domain 2"/>
    <property type="match status" value="1"/>
</dbReference>
<dbReference type="GeneID" id="77259325"/>
<reference evidence="15" key="1">
    <citation type="submission" date="2014-03" db="EMBL/GenBank/DDBJ databases">
        <title>Complete genome of Pseudomonas balearica DSM 6083T, a sewage water isolate from an enrichment with 2-methylnaphthalene.</title>
        <authorList>
            <person name="Salva-Serra F."/>
            <person name="Jaen-Luchoro D."/>
            <person name="Busquets A."/>
            <person name="Pena A."/>
            <person name="Gomila M."/>
            <person name="Bosch R."/>
            <person name="Nogales B."/>
            <person name="Garcia-Valdes E."/>
            <person name="Lalucat J."/>
            <person name="Bennasar A."/>
        </authorList>
    </citation>
    <scope>NUCLEOTIDE SEQUENCE [LARGE SCALE GENOMIC DNA]</scope>
    <source>
        <strain evidence="15">DSM 6083</strain>
    </source>
</reference>
<dbReference type="GO" id="GO:0050661">
    <property type="term" value="F:NADP binding"/>
    <property type="evidence" value="ECO:0007669"/>
    <property type="project" value="TreeGrafter"/>
</dbReference>
<keyword evidence="6 10" id="KW-0521">NADP</keyword>
<dbReference type="EMBL" id="CP007511">
    <property type="protein sequence ID" value="AJE14473.1"/>
    <property type="molecule type" value="Genomic_DNA"/>
</dbReference>
<keyword evidence="5 10" id="KW-0566">Pantothenate biosynthesis</keyword>
<comment type="similarity">
    <text evidence="2 10">Belongs to the ketopantoate reductase family.</text>
</comment>
<dbReference type="EC" id="1.1.1.169" evidence="3 10"/>
<evidence type="ECO:0000313" key="14">
    <source>
        <dbReference type="EMBL" id="SDM96104.1"/>
    </source>
</evidence>
<evidence type="ECO:0000256" key="2">
    <source>
        <dbReference type="ARBA" id="ARBA00007870"/>
    </source>
</evidence>
<evidence type="ECO:0000313" key="13">
    <source>
        <dbReference type="EMBL" id="AJE14473.1"/>
    </source>
</evidence>
<dbReference type="InterPro" id="IPR003710">
    <property type="entry name" value="ApbA"/>
</dbReference>
<evidence type="ECO:0000256" key="6">
    <source>
        <dbReference type="ARBA" id="ARBA00022857"/>
    </source>
</evidence>
<comment type="pathway">
    <text evidence="1 10">Cofactor biosynthesis; (R)-pantothenate biosynthesis; (R)-pantoate from 3-methyl-2-oxobutanoate: step 2/2.</text>
</comment>
<dbReference type="Pfam" id="PF08546">
    <property type="entry name" value="ApbA_C"/>
    <property type="match status" value="1"/>
</dbReference>
<keyword evidence="7 10" id="KW-0560">Oxidoreductase</keyword>
<name>A0A8D3XZG9_9GAMM</name>
<protein>
    <recommendedName>
        <fullName evidence="4 10">2-dehydropantoate 2-reductase</fullName>
        <ecNumber evidence="3 10">1.1.1.169</ecNumber>
    </recommendedName>
    <alternativeName>
        <fullName evidence="8 10">Ketopantoate reductase</fullName>
    </alternativeName>
</protein>
<evidence type="ECO:0000313" key="15">
    <source>
        <dbReference type="Proteomes" id="UP000031271"/>
    </source>
</evidence>
<dbReference type="Proteomes" id="UP000031271">
    <property type="component" value="Chromosome"/>
</dbReference>
<dbReference type="UniPathway" id="UPA00028">
    <property type="reaction ID" value="UER00004"/>
</dbReference>
<comment type="catalytic activity">
    <reaction evidence="9 10">
        <text>(R)-pantoate + NADP(+) = 2-dehydropantoate + NADPH + H(+)</text>
        <dbReference type="Rhea" id="RHEA:16233"/>
        <dbReference type="ChEBI" id="CHEBI:11561"/>
        <dbReference type="ChEBI" id="CHEBI:15378"/>
        <dbReference type="ChEBI" id="CHEBI:15980"/>
        <dbReference type="ChEBI" id="CHEBI:57783"/>
        <dbReference type="ChEBI" id="CHEBI:58349"/>
        <dbReference type="EC" id="1.1.1.169"/>
    </reaction>
</comment>
<evidence type="ECO:0000256" key="4">
    <source>
        <dbReference type="ARBA" id="ARBA00019465"/>
    </source>
</evidence>
<dbReference type="GO" id="GO:0008677">
    <property type="term" value="F:2-dehydropantoate 2-reductase activity"/>
    <property type="evidence" value="ECO:0007669"/>
    <property type="project" value="UniProtKB-EC"/>
</dbReference>
<dbReference type="SUPFAM" id="SSF51735">
    <property type="entry name" value="NAD(P)-binding Rossmann-fold domains"/>
    <property type="match status" value="1"/>
</dbReference>
<dbReference type="EMBL" id="FNHO01000015">
    <property type="protein sequence ID" value="SDM96104.1"/>
    <property type="molecule type" value="Genomic_DNA"/>
</dbReference>
<dbReference type="GO" id="GO:0005737">
    <property type="term" value="C:cytoplasm"/>
    <property type="evidence" value="ECO:0007669"/>
    <property type="project" value="TreeGrafter"/>
</dbReference>
<evidence type="ECO:0000259" key="11">
    <source>
        <dbReference type="Pfam" id="PF02558"/>
    </source>
</evidence>
<evidence type="ECO:0000256" key="1">
    <source>
        <dbReference type="ARBA" id="ARBA00004994"/>
    </source>
</evidence>
<evidence type="ECO:0000259" key="12">
    <source>
        <dbReference type="Pfam" id="PF08546"/>
    </source>
</evidence>
<comment type="function">
    <text evidence="10">Catalyzes the NADPH-dependent reduction of ketopantoate into pantoic acid.</text>
</comment>
<dbReference type="InterPro" id="IPR013752">
    <property type="entry name" value="KPA_reductase"/>
</dbReference>
<dbReference type="RefSeq" id="WP_043218945.1">
    <property type="nucleotide sequence ID" value="NZ_CP007511.1"/>
</dbReference>
<dbReference type="Pfam" id="PF02558">
    <property type="entry name" value="ApbA"/>
    <property type="match status" value="1"/>
</dbReference>
<dbReference type="InterPro" id="IPR013328">
    <property type="entry name" value="6PGD_dom2"/>
</dbReference>
<dbReference type="SUPFAM" id="SSF48179">
    <property type="entry name" value="6-phosphogluconate dehydrogenase C-terminal domain-like"/>
    <property type="match status" value="1"/>
</dbReference>
<evidence type="ECO:0000256" key="3">
    <source>
        <dbReference type="ARBA" id="ARBA00013014"/>
    </source>
</evidence>
<dbReference type="PANTHER" id="PTHR43765:SF2">
    <property type="entry name" value="2-DEHYDROPANTOATE 2-REDUCTASE"/>
    <property type="match status" value="1"/>
</dbReference>
<evidence type="ECO:0000313" key="16">
    <source>
        <dbReference type="Proteomes" id="UP000182276"/>
    </source>
</evidence>
<dbReference type="NCBIfam" id="NF004311">
    <property type="entry name" value="PRK05708.1"/>
    <property type="match status" value="1"/>
</dbReference>
<evidence type="ECO:0000256" key="8">
    <source>
        <dbReference type="ARBA" id="ARBA00032024"/>
    </source>
</evidence>
<dbReference type="InterPro" id="IPR008927">
    <property type="entry name" value="6-PGluconate_DH-like_C_sf"/>
</dbReference>
<dbReference type="InterPro" id="IPR013332">
    <property type="entry name" value="KPR_N"/>
</dbReference>